<reference evidence="2" key="1">
    <citation type="submission" date="2015-06" db="UniProtKB">
        <authorList>
            <consortium name="EnsemblPlants"/>
        </authorList>
    </citation>
    <scope>IDENTIFICATION</scope>
</reference>
<protein>
    <submittedName>
        <fullName evidence="2">Uncharacterized protein</fullName>
    </submittedName>
</protein>
<feature type="region of interest" description="Disordered" evidence="1">
    <location>
        <begin position="62"/>
        <end position="116"/>
    </location>
</feature>
<proteinExistence type="predicted"/>
<sequence length="178" mass="19994">MARIHLFSTSPSRDDVDSHLLLPPRYGRLYPLHPRLAAPLLDGDLEEYPPLTVASSLLPNWPQRHNIKGASSTDSTSDKNRIMQQFSPLFQSAGSSLLPPQDAGRSPPSMLSPPLPQAARLYNSARKKNGKGREEDNAEAQEQERLAILKARNSFSKIDKLMEVWKNYRLTKIMNAYS</sequence>
<feature type="compositionally biased region" description="Polar residues" evidence="1">
    <location>
        <begin position="82"/>
        <end position="95"/>
    </location>
</feature>
<dbReference type="AlphaFoldDB" id="M8BJA1"/>
<organism evidence="2">
    <name type="scientific">Aegilops tauschii</name>
    <name type="common">Tausch's goatgrass</name>
    <name type="synonym">Aegilops squarrosa</name>
    <dbReference type="NCBI Taxonomy" id="37682"/>
    <lineage>
        <taxon>Eukaryota</taxon>
        <taxon>Viridiplantae</taxon>
        <taxon>Streptophyta</taxon>
        <taxon>Embryophyta</taxon>
        <taxon>Tracheophyta</taxon>
        <taxon>Spermatophyta</taxon>
        <taxon>Magnoliopsida</taxon>
        <taxon>Liliopsida</taxon>
        <taxon>Poales</taxon>
        <taxon>Poaceae</taxon>
        <taxon>BOP clade</taxon>
        <taxon>Pooideae</taxon>
        <taxon>Triticodae</taxon>
        <taxon>Triticeae</taxon>
        <taxon>Triticinae</taxon>
        <taxon>Aegilops</taxon>
    </lineage>
</organism>
<evidence type="ECO:0000313" key="2">
    <source>
        <dbReference type="EnsemblPlants" id="EMT25100"/>
    </source>
</evidence>
<evidence type="ECO:0000256" key="1">
    <source>
        <dbReference type="SAM" id="MobiDB-lite"/>
    </source>
</evidence>
<accession>M8BJA1</accession>
<dbReference type="EnsemblPlants" id="EMT25100">
    <property type="protein sequence ID" value="EMT25100"/>
    <property type="gene ID" value="F775_06560"/>
</dbReference>
<name>M8BJA1_AEGTA</name>